<evidence type="ECO:0000313" key="6">
    <source>
        <dbReference type="EMBL" id="KAF6824261.1"/>
    </source>
</evidence>
<evidence type="ECO:0000313" key="7">
    <source>
        <dbReference type="Proteomes" id="UP000654918"/>
    </source>
</evidence>
<dbReference type="PANTHER" id="PTHR43775">
    <property type="entry name" value="FATTY ACID SYNTHASE"/>
    <property type="match status" value="1"/>
</dbReference>
<gene>
    <name evidence="6" type="ORF">CPLU01_10946</name>
</gene>
<comment type="caution">
    <text evidence="6">The sequence shown here is derived from an EMBL/GenBank/DDBJ whole genome shotgun (WGS) entry which is preliminary data.</text>
</comment>
<dbReference type="InterPro" id="IPR020806">
    <property type="entry name" value="PKS_PP-bd"/>
</dbReference>
<dbReference type="Pfam" id="PF08659">
    <property type="entry name" value="KR"/>
    <property type="match status" value="1"/>
</dbReference>
<evidence type="ECO:0000256" key="3">
    <source>
        <dbReference type="ARBA" id="ARBA00023002"/>
    </source>
</evidence>
<dbReference type="SUPFAM" id="SSF47336">
    <property type="entry name" value="ACP-like"/>
    <property type="match status" value="1"/>
</dbReference>
<dbReference type="PANTHER" id="PTHR43775:SF29">
    <property type="entry name" value="ASPERFURANONE POLYKETIDE SYNTHASE AFOG-RELATED"/>
    <property type="match status" value="1"/>
</dbReference>
<keyword evidence="7" id="KW-1185">Reference proteome</keyword>
<dbReference type="Gene3D" id="1.10.1200.10">
    <property type="entry name" value="ACP-like"/>
    <property type="match status" value="1"/>
</dbReference>
<dbReference type="AlphaFoldDB" id="A0A8H6K4S0"/>
<dbReference type="InterPro" id="IPR036291">
    <property type="entry name" value="NAD(P)-bd_dom_sf"/>
</dbReference>
<sequence length="494" mass="53796">MKCWRGADRRRRVMISEKFEINSTAGPWTPDKISHIVRVLGGNFDHTTDEASLELYPDKEMDRSTHHQESRGADLVESLARLEPFHQPGRPLEHDVPRGHGGDRTQGRIDETLMGHDCGGIVTCLGPGTEQSELRAGDRAYDLMPCHRAITGAVRLVEESATTGVRPVFPRTVFPMSDMESAMRQMQGAAHMGRVILSPRPRDQVIKVVARPRPLDFGREESTYPIAGGLGGLGRVIALWVVGKRAKNIALVSRNAEAHHEAASLAQKASEGCCRLHIRDCDVADEESVAKLLAECSAALPPIRGVVIGSMVLDDSVFEHMTYDQWLRATRPKLLEAVISDSPRRKADKSQVIVCLARYGVIEEGPVSKRDRRFATVRFGGAKSSSAADDDETKPSAAPNLTRVPARDGATVDEAFRSVADSLVDKLAGVFNIPAADIDGGLPMSSYGVDSLVAVKLKNWLWSAAKSEVSIFEILQASSLEAFASLAAGRNHES</sequence>
<keyword evidence="2" id="KW-0597">Phosphoprotein</keyword>
<proteinExistence type="predicted"/>
<dbReference type="InterPro" id="IPR036736">
    <property type="entry name" value="ACP-like_sf"/>
</dbReference>
<dbReference type="SUPFAM" id="SSF51735">
    <property type="entry name" value="NAD(P)-binding Rossmann-fold domains"/>
    <property type="match status" value="1"/>
</dbReference>
<dbReference type="PROSITE" id="PS50075">
    <property type="entry name" value="CARRIER"/>
    <property type="match status" value="1"/>
</dbReference>
<dbReference type="InterPro" id="IPR050091">
    <property type="entry name" value="PKS_NRPS_Biosynth_Enz"/>
</dbReference>
<dbReference type="InterPro" id="IPR057326">
    <property type="entry name" value="KR_dom"/>
</dbReference>
<reference evidence="6" key="1">
    <citation type="journal article" date="2020" name="Phytopathology">
        <title>Genome Sequence Resources of Colletotrichum truncatum, C. plurivorum, C. musicola, and C. sojae: Four Species Pathogenic to Soybean (Glycine max).</title>
        <authorList>
            <person name="Rogerio F."/>
            <person name="Boufleur T.R."/>
            <person name="Ciampi-Guillardi M."/>
            <person name="Sukno S.A."/>
            <person name="Thon M.R."/>
            <person name="Massola Junior N.S."/>
            <person name="Baroncelli R."/>
        </authorList>
    </citation>
    <scope>NUCLEOTIDE SEQUENCE</scope>
    <source>
        <strain evidence="6">LFN00145</strain>
    </source>
</reference>
<dbReference type="GO" id="GO:0006633">
    <property type="term" value="P:fatty acid biosynthetic process"/>
    <property type="evidence" value="ECO:0007669"/>
    <property type="project" value="TreeGrafter"/>
</dbReference>
<evidence type="ECO:0000256" key="1">
    <source>
        <dbReference type="ARBA" id="ARBA00022450"/>
    </source>
</evidence>
<dbReference type="GO" id="GO:0016491">
    <property type="term" value="F:oxidoreductase activity"/>
    <property type="evidence" value="ECO:0007669"/>
    <property type="project" value="UniProtKB-KW"/>
</dbReference>
<keyword evidence="1" id="KW-0596">Phosphopantetheine</keyword>
<dbReference type="Gene3D" id="3.40.50.720">
    <property type="entry name" value="NAD(P)-binding Rossmann-like Domain"/>
    <property type="match status" value="1"/>
</dbReference>
<dbReference type="Gene3D" id="3.90.180.10">
    <property type="entry name" value="Medium-chain alcohol dehydrogenases, catalytic domain"/>
    <property type="match status" value="1"/>
</dbReference>
<feature type="domain" description="Carrier" evidence="5">
    <location>
        <begin position="414"/>
        <end position="491"/>
    </location>
</feature>
<dbReference type="Proteomes" id="UP000654918">
    <property type="component" value="Unassembled WGS sequence"/>
</dbReference>
<dbReference type="Pfam" id="PF23297">
    <property type="entry name" value="ACP_SdgA_C"/>
    <property type="match status" value="1"/>
</dbReference>
<evidence type="ECO:0000259" key="5">
    <source>
        <dbReference type="PROSITE" id="PS50075"/>
    </source>
</evidence>
<keyword evidence="3" id="KW-0560">Oxidoreductase</keyword>
<evidence type="ECO:0000256" key="2">
    <source>
        <dbReference type="ARBA" id="ARBA00022553"/>
    </source>
</evidence>
<organism evidence="6 7">
    <name type="scientific">Colletotrichum plurivorum</name>
    <dbReference type="NCBI Taxonomy" id="2175906"/>
    <lineage>
        <taxon>Eukaryota</taxon>
        <taxon>Fungi</taxon>
        <taxon>Dikarya</taxon>
        <taxon>Ascomycota</taxon>
        <taxon>Pezizomycotina</taxon>
        <taxon>Sordariomycetes</taxon>
        <taxon>Hypocreomycetidae</taxon>
        <taxon>Glomerellales</taxon>
        <taxon>Glomerellaceae</taxon>
        <taxon>Colletotrichum</taxon>
        <taxon>Colletotrichum orchidearum species complex</taxon>
    </lineage>
</organism>
<accession>A0A8H6K4S0</accession>
<dbReference type="SMART" id="SM00822">
    <property type="entry name" value="PKS_KR"/>
    <property type="match status" value="1"/>
</dbReference>
<dbReference type="InterPro" id="IPR009081">
    <property type="entry name" value="PP-bd_ACP"/>
</dbReference>
<evidence type="ECO:0000256" key="4">
    <source>
        <dbReference type="SAM" id="MobiDB-lite"/>
    </source>
</evidence>
<dbReference type="GO" id="GO:0004312">
    <property type="term" value="F:fatty acid synthase activity"/>
    <property type="evidence" value="ECO:0007669"/>
    <property type="project" value="TreeGrafter"/>
</dbReference>
<dbReference type="EMBL" id="WIGO01000196">
    <property type="protein sequence ID" value="KAF6824261.1"/>
    <property type="molecule type" value="Genomic_DNA"/>
</dbReference>
<feature type="region of interest" description="Disordered" evidence="4">
    <location>
        <begin position="383"/>
        <end position="403"/>
    </location>
</feature>
<protein>
    <submittedName>
        <fullName evidence="6">Type I polyketide synthase</fullName>
    </submittedName>
</protein>
<name>A0A8H6K4S0_9PEZI</name>
<dbReference type="SMART" id="SM00823">
    <property type="entry name" value="PKS_PP"/>
    <property type="match status" value="1"/>
</dbReference>
<dbReference type="GO" id="GO:0031177">
    <property type="term" value="F:phosphopantetheine binding"/>
    <property type="evidence" value="ECO:0007669"/>
    <property type="project" value="InterPro"/>
</dbReference>
<dbReference type="InterPro" id="IPR013968">
    <property type="entry name" value="PKS_KR"/>
</dbReference>
<dbReference type="GO" id="GO:0044550">
    <property type="term" value="P:secondary metabolite biosynthetic process"/>
    <property type="evidence" value="ECO:0007669"/>
    <property type="project" value="TreeGrafter"/>
</dbReference>